<accession>A0ACB8BTT5</accession>
<proteinExistence type="predicted"/>
<gene>
    <name evidence="1" type="ORF">BV22DRAFT_1030223</name>
</gene>
<dbReference type="Proteomes" id="UP000790709">
    <property type="component" value="Unassembled WGS sequence"/>
</dbReference>
<organism evidence="1 2">
    <name type="scientific">Leucogyrophana mollusca</name>
    <dbReference type="NCBI Taxonomy" id="85980"/>
    <lineage>
        <taxon>Eukaryota</taxon>
        <taxon>Fungi</taxon>
        <taxon>Dikarya</taxon>
        <taxon>Basidiomycota</taxon>
        <taxon>Agaricomycotina</taxon>
        <taxon>Agaricomycetes</taxon>
        <taxon>Agaricomycetidae</taxon>
        <taxon>Boletales</taxon>
        <taxon>Boletales incertae sedis</taxon>
        <taxon>Leucogyrophana</taxon>
    </lineage>
</organism>
<dbReference type="EMBL" id="MU266348">
    <property type="protein sequence ID" value="KAH7928842.1"/>
    <property type="molecule type" value="Genomic_DNA"/>
</dbReference>
<name>A0ACB8BTT5_9AGAM</name>
<protein>
    <submittedName>
        <fullName evidence="1">Uncharacterized protein</fullName>
    </submittedName>
</protein>
<keyword evidence="2" id="KW-1185">Reference proteome</keyword>
<comment type="caution">
    <text evidence="1">The sequence shown here is derived from an EMBL/GenBank/DDBJ whole genome shotgun (WGS) entry which is preliminary data.</text>
</comment>
<sequence length="106" mass="11044">MFYKATLTVLLAAAATAFAASAEVQWYTTRSCAGGSALDYRGVACNSCQDPALDWYAVEVTGIDSSQQVTVHNEDGCTSASVVAQQYGDVCIVAGATALRSVYVSC</sequence>
<evidence type="ECO:0000313" key="1">
    <source>
        <dbReference type="EMBL" id="KAH7928842.1"/>
    </source>
</evidence>
<evidence type="ECO:0000313" key="2">
    <source>
        <dbReference type="Proteomes" id="UP000790709"/>
    </source>
</evidence>
<reference evidence="1" key="1">
    <citation type="journal article" date="2021" name="New Phytol.">
        <title>Evolutionary innovations through gain and loss of genes in the ectomycorrhizal Boletales.</title>
        <authorList>
            <person name="Wu G."/>
            <person name="Miyauchi S."/>
            <person name="Morin E."/>
            <person name="Kuo A."/>
            <person name="Drula E."/>
            <person name="Varga T."/>
            <person name="Kohler A."/>
            <person name="Feng B."/>
            <person name="Cao Y."/>
            <person name="Lipzen A."/>
            <person name="Daum C."/>
            <person name="Hundley H."/>
            <person name="Pangilinan J."/>
            <person name="Johnson J."/>
            <person name="Barry K."/>
            <person name="LaButti K."/>
            <person name="Ng V."/>
            <person name="Ahrendt S."/>
            <person name="Min B."/>
            <person name="Choi I.G."/>
            <person name="Park H."/>
            <person name="Plett J.M."/>
            <person name="Magnuson J."/>
            <person name="Spatafora J.W."/>
            <person name="Nagy L.G."/>
            <person name="Henrissat B."/>
            <person name="Grigoriev I.V."/>
            <person name="Yang Z.L."/>
            <person name="Xu J."/>
            <person name="Martin F.M."/>
        </authorList>
    </citation>
    <scope>NUCLEOTIDE SEQUENCE</scope>
    <source>
        <strain evidence="1">KUC20120723A-06</strain>
    </source>
</reference>